<gene>
    <name evidence="2" type="ORF">Pme01_25000</name>
</gene>
<feature type="signal peptide" evidence="1">
    <location>
        <begin position="1"/>
        <end position="18"/>
    </location>
</feature>
<proteinExistence type="predicted"/>
<comment type="caution">
    <text evidence="2">The sequence shown here is derived from an EMBL/GenBank/DDBJ whole genome shotgun (WGS) entry which is preliminary data.</text>
</comment>
<keyword evidence="1" id="KW-0732">Signal</keyword>
<protein>
    <recommendedName>
        <fullName evidence="4">Lipoprotein</fullName>
    </recommendedName>
</protein>
<dbReference type="EMBL" id="BOON01000022">
    <property type="protein sequence ID" value="GII22903.1"/>
    <property type="molecule type" value="Genomic_DNA"/>
</dbReference>
<accession>A0A8J3T9Z3</accession>
<organism evidence="2 3">
    <name type="scientific">Planosporangium mesophilum</name>
    <dbReference type="NCBI Taxonomy" id="689768"/>
    <lineage>
        <taxon>Bacteria</taxon>
        <taxon>Bacillati</taxon>
        <taxon>Actinomycetota</taxon>
        <taxon>Actinomycetes</taxon>
        <taxon>Micromonosporales</taxon>
        <taxon>Micromonosporaceae</taxon>
        <taxon>Planosporangium</taxon>
    </lineage>
</organism>
<dbReference type="Proteomes" id="UP000599074">
    <property type="component" value="Unassembled WGS sequence"/>
</dbReference>
<evidence type="ECO:0000313" key="2">
    <source>
        <dbReference type="EMBL" id="GII22903.1"/>
    </source>
</evidence>
<dbReference type="RefSeq" id="WP_168115553.1">
    <property type="nucleotide sequence ID" value="NZ_BOON01000022.1"/>
</dbReference>
<dbReference type="PROSITE" id="PS51257">
    <property type="entry name" value="PROKAR_LIPOPROTEIN"/>
    <property type="match status" value="1"/>
</dbReference>
<keyword evidence="3" id="KW-1185">Reference proteome</keyword>
<sequence>MKQLATLVGALVAAAALTGCGGVTKGKPLPAEAAGSGAVGCAGTASPAPVPTAFPHEVPIPPKAVVTGYEERSGGRQIVTAVAPGRFRDTLAFMQQAYPSAGLDLSAGEVEDRDAESNYSGRGLKGRWTLREVSGCHGDTLVTVLVAKA</sequence>
<dbReference type="AlphaFoldDB" id="A0A8J3T9Z3"/>
<reference evidence="2" key="1">
    <citation type="submission" date="2021-01" db="EMBL/GenBank/DDBJ databases">
        <title>Whole genome shotgun sequence of Planosporangium mesophilum NBRC 109066.</title>
        <authorList>
            <person name="Komaki H."/>
            <person name="Tamura T."/>
        </authorList>
    </citation>
    <scope>NUCLEOTIDE SEQUENCE</scope>
    <source>
        <strain evidence="2">NBRC 109066</strain>
    </source>
</reference>
<evidence type="ECO:0008006" key="4">
    <source>
        <dbReference type="Google" id="ProtNLM"/>
    </source>
</evidence>
<name>A0A8J3T9Z3_9ACTN</name>
<evidence type="ECO:0000313" key="3">
    <source>
        <dbReference type="Proteomes" id="UP000599074"/>
    </source>
</evidence>
<feature type="chain" id="PRO_5039019673" description="Lipoprotein" evidence="1">
    <location>
        <begin position="19"/>
        <end position="149"/>
    </location>
</feature>
<evidence type="ECO:0000256" key="1">
    <source>
        <dbReference type="SAM" id="SignalP"/>
    </source>
</evidence>